<organism evidence="2 3">
    <name type="scientific">Pristionchus pacificus</name>
    <name type="common">Parasitic nematode worm</name>
    <dbReference type="NCBI Taxonomy" id="54126"/>
    <lineage>
        <taxon>Eukaryota</taxon>
        <taxon>Metazoa</taxon>
        <taxon>Ecdysozoa</taxon>
        <taxon>Nematoda</taxon>
        <taxon>Chromadorea</taxon>
        <taxon>Rhabditida</taxon>
        <taxon>Rhabditina</taxon>
        <taxon>Diplogasteromorpha</taxon>
        <taxon>Diplogasteroidea</taxon>
        <taxon>Neodiplogasteridae</taxon>
        <taxon>Pristionchus</taxon>
    </lineage>
</organism>
<reference evidence="2" key="2">
    <citation type="submission" date="2022-06" db="UniProtKB">
        <authorList>
            <consortium name="EnsemblMetazoa"/>
        </authorList>
    </citation>
    <scope>IDENTIFICATION</scope>
    <source>
        <strain evidence="2">PS312</strain>
    </source>
</reference>
<protein>
    <submittedName>
        <fullName evidence="2">Uncharacterized protein</fullName>
    </submittedName>
</protein>
<accession>A0A8R1V0E9</accession>
<name>A0A2A6CNR6_PRIPA</name>
<dbReference type="AlphaFoldDB" id="A0A2A6CNR6"/>
<accession>A0A2A6CNR6</accession>
<evidence type="ECO:0000256" key="1">
    <source>
        <dbReference type="SAM" id="MobiDB-lite"/>
    </source>
</evidence>
<dbReference type="Proteomes" id="UP000005239">
    <property type="component" value="Unassembled WGS sequence"/>
</dbReference>
<evidence type="ECO:0000313" key="2">
    <source>
        <dbReference type="EnsemblMetazoa" id="PPA41206.1"/>
    </source>
</evidence>
<dbReference type="EnsemblMetazoa" id="PPA41206.1">
    <property type="protein sequence ID" value="PPA41206.1"/>
    <property type="gene ID" value="WBGene00279575"/>
</dbReference>
<keyword evidence="3" id="KW-1185">Reference proteome</keyword>
<proteinExistence type="predicted"/>
<reference evidence="3" key="1">
    <citation type="journal article" date="2008" name="Nat. Genet.">
        <title>The Pristionchus pacificus genome provides a unique perspective on nematode lifestyle and parasitism.</title>
        <authorList>
            <person name="Dieterich C."/>
            <person name="Clifton S.W."/>
            <person name="Schuster L.N."/>
            <person name="Chinwalla A."/>
            <person name="Delehaunty K."/>
            <person name="Dinkelacker I."/>
            <person name="Fulton L."/>
            <person name="Fulton R."/>
            <person name="Godfrey J."/>
            <person name="Minx P."/>
            <person name="Mitreva M."/>
            <person name="Roeseler W."/>
            <person name="Tian H."/>
            <person name="Witte H."/>
            <person name="Yang S.P."/>
            <person name="Wilson R.K."/>
            <person name="Sommer R.J."/>
        </authorList>
    </citation>
    <scope>NUCLEOTIDE SEQUENCE [LARGE SCALE GENOMIC DNA]</scope>
    <source>
        <strain evidence="3">PS312</strain>
    </source>
</reference>
<gene>
    <name evidence="2" type="primary">WBGene00279575</name>
</gene>
<evidence type="ECO:0000313" key="3">
    <source>
        <dbReference type="Proteomes" id="UP000005239"/>
    </source>
</evidence>
<feature type="region of interest" description="Disordered" evidence="1">
    <location>
        <begin position="132"/>
        <end position="151"/>
    </location>
</feature>
<feature type="compositionally biased region" description="Polar residues" evidence="1">
    <location>
        <begin position="132"/>
        <end position="144"/>
    </location>
</feature>
<sequence length="151" mass="17451">MSSIFPESIQIINDPTASTFSLYHPVLIAQPPQPLQQILPEMIQSKSGEPDPNLPFITVSPPGGEELKLDHSVIQDEQRRLKNYHARRVRYVRKWVDASIQERMRSLEKQNEQLRQALCYLHAELRRVQQQAAHRNDAEQTTMVGTEMPIQ</sequence>